<dbReference type="RefSeq" id="WP_050086245.1">
    <property type="nucleotide sequence ID" value="NZ_CBCPKE010000005.1"/>
</dbReference>
<accession>A0A208ZRH6</accession>
<dbReference type="SUPFAM" id="SSF55729">
    <property type="entry name" value="Acyl-CoA N-acyltransferases (Nat)"/>
    <property type="match status" value="1"/>
</dbReference>
<evidence type="ECO:0000313" key="2">
    <source>
        <dbReference type="EMBL" id="OVZ83038.1"/>
    </source>
</evidence>
<organism evidence="2 3">
    <name type="scientific">Yersinia intermedia</name>
    <dbReference type="NCBI Taxonomy" id="631"/>
    <lineage>
        <taxon>Bacteria</taxon>
        <taxon>Pseudomonadati</taxon>
        <taxon>Pseudomonadota</taxon>
        <taxon>Gammaproteobacteria</taxon>
        <taxon>Enterobacterales</taxon>
        <taxon>Yersiniaceae</taxon>
        <taxon>Yersinia</taxon>
    </lineage>
</organism>
<dbReference type="EMBL" id="NHOI01000034">
    <property type="protein sequence ID" value="OVZ83038.1"/>
    <property type="molecule type" value="Genomic_DNA"/>
</dbReference>
<proteinExistence type="predicted"/>
<sequence length="209" mass="23214">MSDKAIFQSTSQVTVSIVKGIPPSLLSPALSLFWKAFSRKLRFILGSEEKTLQFLERCIVSDQAISAIDSDGRLAGFATIKNHEHSFVNPTIATFCEEYGTLGGILRAMVMNQLDYKPAEDEIMIESICVNESVRGMGIGQTLLCHIKNMACGQGKKLILDVIADNEGARRLYERNGFFEIGRKSFILSAPLFGFRQAVRMQFSSHIPD</sequence>
<dbReference type="InterPro" id="IPR016181">
    <property type="entry name" value="Acyl_CoA_acyltransferase"/>
</dbReference>
<comment type="caution">
    <text evidence="2">The sequence shown here is derived from an EMBL/GenBank/DDBJ whole genome shotgun (WGS) entry which is preliminary data.</text>
</comment>
<dbReference type="Proteomes" id="UP000196440">
    <property type="component" value="Unassembled WGS sequence"/>
</dbReference>
<dbReference type="GO" id="GO:0008999">
    <property type="term" value="F:protein-N-terminal-alanine acetyltransferase activity"/>
    <property type="evidence" value="ECO:0007669"/>
    <property type="project" value="TreeGrafter"/>
</dbReference>
<dbReference type="PANTHER" id="PTHR43617">
    <property type="entry name" value="L-AMINO ACID N-ACETYLTRANSFERASE"/>
    <property type="match status" value="1"/>
</dbReference>
<evidence type="ECO:0000313" key="3">
    <source>
        <dbReference type="Proteomes" id="UP000196440"/>
    </source>
</evidence>
<evidence type="ECO:0000259" key="1">
    <source>
        <dbReference type="PROSITE" id="PS51186"/>
    </source>
</evidence>
<protein>
    <submittedName>
        <fullName evidence="2">GNAT family N-acetyltransferase</fullName>
    </submittedName>
</protein>
<dbReference type="Gene3D" id="3.40.630.30">
    <property type="match status" value="1"/>
</dbReference>
<feature type="domain" description="N-acetyltransferase" evidence="1">
    <location>
        <begin position="16"/>
        <end position="206"/>
    </location>
</feature>
<dbReference type="Pfam" id="PF00583">
    <property type="entry name" value="Acetyltransf_1"/>
    <property type="match status" value="1"/>
</dbReference>
<keyword evidence="2" id="KW-0808">Transferase</keyword>
<dbReference type="PROSITE" id="PS51186">
    <property type="entry name" value="GNAT"/>
    <property type="match status" value="1"/>
</dbReference>
<reference evidence="2 3" key="1">
    <citation type="submission" date="2017-05" db="EMBL/GenBank/DDBJ databases">
        <title>Whole genome sequencing of Yersinia kristensenii.</title>
        <authorList>
            <person name="Campioni F."/>
        </authorList>
    </citation>
    <scope>NUCLEOTIDE SEQUENCE [LARGE SCALE GENOMIC DNA]</scope>
    <source>
        <strain evidence="2 3">CFSAN060536</strain>
    </source>
</reference>
<gene>
    <name evidence="2" type="ORF">CBW57_19310</name>
</gene>
<dbReference type="PANTHER" id="PTHR43617:SF20">
    <property type="entry name" value="N-ALPHA-ACETYLTRANSFERASE RIMI"/>
    <property type="match status" value="1"/>
</dbReference>
<dbReference type="InterPro" id="IPR000182">
    <property type="entry name" value="GNAT_dom"/>
</dbReference>
<dbReference type="CDD" id="cd04301">
    <property type="entry name" value="NAT_SF"/>
    <property type="match status" value="1"/>
</dbReference>
<dbReference type="InterPro" id="IPR050276">
    <property type="entry name" value="MshD_Acetyltransferase"/>
</dbReference>
<name>A0A208ZRH6_YERIN</name>
<dbReference type="AlphaFoldDB" id="A0A208ZRH6"/>